<protein>
    <submittedName>
        <fullName evidence="2">Uncharacterized protein</fullName>
    </submittedName>
</protein>
<dbReference type="EMBL" id="JBBNAG010000012">
    <property type="protein sequence ID" value="KAK9089617.1"/>
    <property type="molecule type" value="Genomic_DNA"/>
</dbReference>
<proteinExistence type="predicted"/>
<evidence type="ECO:0000313" key="3">
    <source>
        <dbReference type="Proteomes" id="UP001419268"/>
    </source>
</evidence>
<reference evidence="2 3" key="1">
    <citation type="submission" date="2024-01" db="EMBL/GenBank/DDBJ databases">
        <title>Genome assemblies of Stephania.</title>
        <authorList>
            <person name="Yang L."/>
        </authorList>
    </citation>
    <scope>NUCLEOTIDE SEQUENCE [LARGE SCALE GENOMIC DNA]</scope>
    <source>
        <strain evidence="2">JXDWG</strain>
        <tissue evidence="2">Leaf</tissue>
    </source>
</reference>
<feature type="region of interest" description="Disordered" evidence="1">
    <location>
        <begin position="57"/>
        <end position="76"/>
    </location>
</feature>
<gene>
    <name evidence="2" type="ORF">Scep_028699</name>
</gene>
<accession>A0AAP0EDL9</accession>
<dbReference type="Proteomes" id="UP001419268">
    <property type="component" value="Unassembled WGS sequence"/>
</dbReference>
<sequence length="76" mass="9415">MSNLKWIEIKWNQLVIDVSLAYLISCLVNQHKMFFKWVIWRLAMEVFKKFFFKKREEKGRKNDEEQTLREQSVEMT</sequence>
<comment type="caution">
    <text evidence="2">The sequence shown here is derived from an EMBL/GenBank/DDBJ whole genome shotgun (WGS) entry which is preliminary data.</text>
</comment>
<evidence type="ECO:0000256" key="1">
    <source>
        <dbReference type="SAM" id="MobiDB-lite"/>
    </source>
</evidence>
<organism evidence="2 3">
    <name type="scientific">Stephania cephalantha</name>
    <dbReference type="NCBI Taxonomy" id="152367"/>
    <lineage>
        <taxon>Eukaryota</taxon>
        <taxon>Viridiplantae</taxon>
        <taxon>Streptophyta</taxon>
        <taxon>Embryophyta</taxon>
        <taxon>Tracheophyta</taxon>
        <taxon>Spermatophyta</taxon>
        <taxon>Magnoliopsida</taxon>
        <taxon>Ranunculales</taxon>
        <taxon>Menispermaceae</taxon>
        <taxon>Menispermoideae</taxon>
        <taxon>Cissampelideae</taxon>
        <taxon>Stephania</taxon>
    </lineage>
</organism>
<dbReference type="AlphaFoldDB" id="A0AAP0EDL9"/>
<name>A0AAP0EDL9_9MAGN</name>
<keyword evidence="3" id="KW-1185">Reference proteome</keyword>
<evidence type="ECO:0000313" key="2">
    <source>
        <dbReference type="EMBL" id="KAK9089617.1"/>
    </source>
</evidence>